<dbReference type="GO" id="GO:0051536">
    <property type="term" value="F:iron-sulfur cluster binding"/>
    <property type="evidence" value="ECO:0007669"/>
    <property type="project" value="InterPro"/>
</dbReference>
<dbReference type="GO" id="GO:0003824">
    <property type="term" value="F:catalytic activity"/>
    <property type="evidence" value="ECO:0007669"/>
    <property type="project" value="InterPro"/>
</dbReference>
<dbReference type="InterPro" id="IPR007197">
    <property type="entry name" value="rSAM"/>
</dbReference>
<accession>A0A917HAJ3</accession>
<dbReference type="InterPro" id="IPR058240">
    <property type="entry name" value="rSAM_sf"/>
</dbReference>
<organism evidence="2 3">
    <name type="scientific">Edaphobacter dinghuensis</name>
    <dbReference type="NCBI Taxonomy" id="1560005"/>
    <lineage>
        <taxon>Bacteria</taxon>
        <taxon>Pseudomonadati</taxon>
        <taxon>Acidobacteriota</taxon>
        <taxon>Terriglobia</taxon>
        <taxon>Terriglobales</taxon>
        <taxon>Acidobacteriaceae</taxon>
        <taxon>Edaphobacter</taxon>
    </lineage>
</organism>
<dbReference type="AlphaFoldDB" id="A0A917HAJ3"/>
<dbReference type="InterPro" id="IPR006638">
    <property type="entry name" value="Elp3/MiaA/NifB-like_rSAM"/>
</dbReference>
<evidence type="ECO:0000313" key="3">
    <source>
        <dbReference type="Proteomes" id="UP000647241"/>
    </source>
</evidence>
<comment type="caution">
    <text evidence="2">The sequence shown here is derived from an EMBL/GenBank/DDBJ whole genome shotgun (WGS) entry which is preliminary data.</text>
</comment>
<dbReference type="SUPFAM" id="SSF102114">
    <property type="entry name" value="Radical SAM enzymes"/>
    <property type="match status" value="1"/>
</dbReference>
<reference evidence="2" key="1">
    <citation type="journal article" date="2014" name="Int. J. Syst. Evol. Microbiol.">
        <title>Complete genome sequence of Corynebacterium casei LMG S-19264T (=DSM 44701T), isolated from a smear-ripened cheese.</title>
        <authorList>
            <consortium name="US DOE Joint Genome Institute (JGI-PGF)"/>
            <person name="Walter F."/>
            <person name="Albersmeier A."/>
            <person name="Kalinowski J."/>
            <person name="Ruckert C."/>
        </authorList>
    </citation>
    <scope>NUCLEOTIDE SEQUENCE</scope>
    <source>
        <strain evidence="2">CGMCC 1.12997</strain>
    </source>
</reference>
<keyword evidence="3" id="KW-1185">Reference proteome</keyword>
<evidence type="ECO:0000313" key="2">
    <source>
        <dbReference type="EMBL" id="GGG72750.1"/>
    </source>
</evidence>
<dbReference type="EMBL" id="BMGT01000002">
    <property type="protein sequence ID" value="GGG72750.1"/>
    <property type="molecule type" value="Genomic_DNA"/>
</dbReference>
<reference evidence="2" key="2">
    <citation type="submission" date="2020-09" db="EMBL/GenBank/DDBJ databases">
        <authorList>
            <person name="Sun Q."/>
            <person name="Zhou Y."/>
        </authorList>
    </citation>
    <scope>NUCLEOTIDE SEQUENCE</scope>
    <source>
        <strain evidence="2">CGMCC 1.12997</strain>
    </source>
</reference>
<dbReference type="SMART" id="SM00729">
    <property type="entry name" value="Elp3"/>
    <property type="match status" value="1"/>
</dbReference>
<feature type="domain" description="Elp3/MiaA/NifB-like radical SAM core" evidence="1">
    <location>
        <begin position="1"/>
        <end position="217"/>
    </location>
</feature>
<proteinExistence type="predicted"/>
<dbReference type="SFLD" id="SFLDS00029">
    <property type="entry name" value="Radical_SAM"/>
    <property type="match status" value="1"/>
</dbReference>
<dbReference type="Proteomes" id="UP000647241">
    <property type="component" value="Unassembled WGS sequence"/>
</dbReference>
<protein>
    <recommendedName>
        <fullName evidence="1">Elp3/MiaA/NifB-like radical SAM core domain-containing protein</fullName>
    </recommendedName>
</protein>
<gene>
    <name evidence="2" type="ORF">GCM10011585_14030</name>
</gene>
<sequence>MATVFLTNRECPWRCVMCDLWRNTLTEKVPVGAIPQQIDYALARLPPARQIKLYNSGSFFDRGAIPIEDYPAIAAQANSFDRTIVESHPSLINQTCLQFRDLLSNKLEVAMGLETSHPKILTLLNKRITLNQFSDASQYLQSNGIDLRVFILVQPPFMRAHEALYWAERSLDFAFDCGATAVTLIPTRPGNGAMETLIQLGEFSPPKLNVVEAAASYGLRLGRGRVFVDLWDLHSAPSKCSCYPLRMERLRKMNLQQSVTDRIECPQCKGNS</sequence>
<evidence type="ECO:0000259" key="1">
    <source>
        <dbReference type="SMART" id="SM00729"/>
    </source>
</evidence>
<name>A0A917HAJ3_9BACT</name>